<dbReference type="RefSeq" id="WP_115090956.1">
    <property type="nucleotide sequence ID" value="NZ_CP068107.1"/>
</dbReference>
<dbReference type="EMBL" id="UGQL01000001">
    <property type="protein sequence ID" value="STZ28114.1"/>
    <property type="molecule type" value="Genomic_DNA"/>
</dbReference>
<protein>
    <submittedName>
        <fullName evidence="2">Uncharacterized protein</fullName>
    </submittedName>
</protein>
<dbReference type="Proteomes" id="UP000255024">
    <property type="component" value="Unassembled WGS sequence"/>
</dbReference>
<dbReference type="AlphaFoldDB" id="A0A378RMB4"/>
<keyword evidence="1" id="KW-0732">Signal</keyword>
<evidence type="ECO:0000313" key="3">
    <source>
        <dbReference type="Proteomes" id="UP000255024"/>
    </source>
</evidence>
<organism evidence="2 3">
    <name type="scientific">Myroides odoratus</name>
    <name type="common">Flavobacterium odoratum</name>
    <dbReference type="NCBI Taxonomy" id="256"/>
    <lineage>
        <taxon>Bacteria</taxon>
        <taxon>Pseudomonadati</taxon>
        <taxon>Bacteroidota</taxon>
        <taxon>Flavobacteriia</taxon>
        <taxon>Flavobacteriales</taxon>
        <taxon>Flavobacteriaceae</taxon>
        <taxon>Myroides</taxon>
    </lineage>
</organism>
<feature type="chain" id="PRO_5016755790" evidence="1">
    <location>
        <begin position="23"/>
        <end position="834"/>
    </location>
</feature>
<gene>
    <name evidence="2" type="ORF">NCTC11179_01654</name>
</gene>
<evidence type="ECO:0000256" key="1">
    <source>
        <dbReference type="SAM" id="SignalP"/>
    </source>
</evidence>
<sequence>MKKIILSAAVAFTVLTTSNVVAQQGFGTNTPDRSAAVDIVSSKRGLLIPRIDIPNLDQAAPVANPANALMVYNTGSTTAAGFYYWDATYNNNAGRWVRFVSSNSGSAVTVSAGTNVTVKPTTDGRDTDYNVSVKGGAEAGQVLVTKIEVVNGETVHTTEWVKPEDFIQGSVVGVNGVTAEIVGDKVQVGLGGALGKATTIETTAGDKGNTLAITGLEKLDGTAGKEFDATAQNIVIMGADGILKVVTPKALLEDVITEGVNGKALTSSSITVDTNGATALLKDVNIEITPGGAGGMVLVTKDDNGTKTTEWVTPGDLGNTVDAINGLTKDGNDIKLGGTLSEPTVIKTDDTNTLALEGLKDLAKTEVTGNKVVMTGADGTLKKTSPENLIGDAIDGGDIVAKTLTGDGITVTAGGTVGTTLAVANSLLKDVTLGIAEGAVTNGKIDAGAVTADKMTSKDAANGDNAEAGKVPVADGQGGVTYQNVSTAIGKDLTTDGKIVIGTNKDSQLEDAVLVPTHLSIKEGSITTVEIADGTIANVDLGSQVVSADKMTSNTTDNGTATPAGEGQIPVADGNGGVTYKQVTGELLNGKALTSPTGSISVVGGEKALLDGTTIDIKGGSAAGQVLVTKEVIDGSTTTYVTEWVTPNDLGNTVTASNGLTKTDNDIALGGTIDKGTTLAIAPGTSNPDGTVTGGGSLAITGLKTADSKQGNKTVVVQANGQLATIDTAAGNVTINQGGDVNISDNSVVNNYHPSMSEIVIEVTLGATDTNLNLPAISGTEGQTISVKIVNLNENHAGYLNIKSESNVLAYGAMPHQGWIIKSNGTKWIVVGRN</sequence>
<evidence type="ECO:0000313" key="2">
    <source>
        <dbReference type="EMBL" id="STZ28114.1"/>
    </source>
</evidence>
<reference evidence="2 3" key="1">
    <citation type="submission" date="2018-06" db="EMBL/GenBank/DDBJ databases">
        <authorList>
            <consortium name="Pathogen Informatics"/>
            <person name="Doyle S."/>
        </authorList>
    </citation>
    <scope>NUCLEOTIDE SEQUENCE [LARGE SCALE GENOMIC DNA]</scope>
    <source>
        <strain evidence="2 3">NCTC11179</strain>
    </source>
</reference>
<keyword evidence="3" id="KW-1185">Reference proteome</keyword>
<name>A0A378RMB4_MYROD</name>
<proteinExistence type="predicted"/>
<accession>A0A378RMB4</accession>
<feature type="signal peptide" evidence="1">
    <location>
        <begin position="1"/>
        <end position="22"/>
    </location>
</feature>